<evidence type="ECO:0000313" key="10">
    <source>
        <dbReference type="Proteomes" id="UP000289193"/>
    </source>
</evidence>
<comment type="subcellular location">
    <subcellularLocation>
        <location evidence="1">Cell outer membrane</location>
    </subcellularLocation>
</comment>
<evidence type="ECO:0000313" key="8">
    <source>
        <dbReference type="EMBL" id="RXK09672.1"/>
    </source>
</evidence>
<accession>A0AAX2A611</accession>
<dbReference type="EMBL" id="PDKM01000004">
    <property type="protein sequence ID" value="RXK09672.1"/>
    <property type="molecule type" value="Genomic_DNA"/>
</dbReference>
<evidence type="ECO:0000256" key="2">
    <source>
        <dbReference type="ARBA" id="ARBA00023136"/>
    </source>
</evidence>
<dbReference type="AlphaFoldDB" id="A0AAX2A611"/>
<sequence length="261" mass="29771">MSPAKKIFFLCLSLILLIVLCVNSHLEKLTKRSSVELEPVSNTIVSIEKEEIKETIKEEPLQEEIVTEEIKEESETPKDTTTLNEEKVEVQKEITQEIKEEETSSTTVEEKTEDEPLITTDKRYKRTGNEKPIEELSINTQLLQIRIRDYVTKYPIVFQNSSNEISKKSLNTISTVVKMLKNHPNLKIEIAGHTDAAGTKKYNLGVSIGRAVAVKKQMIAYGFDKNKIKARGYGEEIPLVENNAEGYSRVNRRVEFNIVEE</sequence>
<dbReference type="RefSeq" id="WP_114838036.1">
    <property type="nucleotide sequence ID" value="NZ_CP031217.1"/>
</dbReference>
<keyword evidence="10" id="KW-1185">Reference proteome</keyword>
<dbReference type="GO" id="GO:0009279">
    <property type="term" value="C:cell outer membrane"/>
    <property type="evidence" value="ECO:0007669"/>
    <property type="project" value="UniProtKB-SubCell"/>
</dbReference>
<evidence type="ECO:0000313" key="9">
    <source>
        <dbReference type="Proteomes" id="UP000253850"/>
    </source>
</evidence>
<dbReference type="Proteomes" id="UP000289193">
    <property type="component" value="Unassembled WGS sequence"/>
</dbReference>
<dbReference type="Gene3D" id="3.30.1330.60">
    <property type="entry name" value="OmpA-like domain"/>
    <property type="match status" value="1"/>
</dbReference>
<dbReference type="CDD" id="cd07185">
    <property type="entry name" value="OmpA_C-like"/>
    <property type="match status" value="1"/>
</dbReference>
<keyword evidence="2 4" id="KW-0472">Membrane</keyword>
<proteinExistence type="predicted"/>
<dbReference type="PROSITE" id="PS51123">
    <property type="entry name" value="OMPA_2"/>
    <property type="match status" value="1"/>
</dbReference>
<evidence type="ECO:0000313" key="7">
    <source>
        <dbReference type="EMBL" id="AXH11143.1"/>
    </source>
</evidence>
<dbReference type="InterPro" id="IPR036737">
    <property type="entry name" value="OmpA-like_sf"/>
</dbReference>
<dbReference type="EMBL" id="CP031217">
    <property type="protein sequence ID" value="AXH11143.1"/>
    <property type="molecule type" value="Genomic_DNA"/>
</dbReference>
<evidence type="ECO:0000256" key="5">
    <source>
        <dbReference type="SAM" id="MobiDB-lite"/>
    </source>
</evidence>
<reference evidence="8 10" key="1">
    <citation type="submission" date="2017-10" db="EMBL/GenBank/DDBJ databases">
        <title>Genomics of the genus Arcobacter.</title>
        <authorList>
            <person name="Perez-Cataluna A."/>
            <person name="Figueras M.J."/>
        </authorList>
    </citation>
    <scope>NUCLEOTIDE SEQUENCE [LARGE SCALE GENOMIC DNA]</scope>
    <source>
        <strain evidence="8 10">CECT 7835</strain>
    </source>
</reference>
<dbReference type="InterPro" id="IPR006665">
    <property type="entry name" value="OmpA-like"/>
</dbReference>
<dbReference type="InterPro" id="IPR050330">
    <property type="entry name" value="Bact_OuterMem_StrucFunc"/>
</dbReference>
<dbReference type="Proteomes" id="UP000253850">
    <property type="component" value="Chromosome"/>
</dbReference>
<evidence type="ECO:0000256" key="3">
    <source>
        <dbReference type="ARBA" id="ARBA00023237"/>
    </source>
</evidence>
<dbReference type="PANTHER" id="PTHR30329:SF21">
    <property type="entry name" value="LIPOPROTEIN YIAD-RELATED"/>
    <property type="match status" value="1"/>
</dbReference>
<dbReference type="Pfam" id="PF00691">
    <property type="entry name" value="OmpA"/>
    <property type="match status" value="1"/>
</dbReference>
<dbReference type="InterPro" id="IPR006664">
    <property type="entry name" value="OMP_bac"/>
</dbReference>
<dbReference type="PANTHER" id="PTHR30329">
    <property type="entry name" value="STATOR ELEMENT OF FLAGELLAR MOTOR COMPLEX"/>
    <property type="match status" value="1"/>
</dbReference>
<feature type="domain" description="OmpA-like" evidence="6">
    <location>
        <begin position="145"/>
        <end position="261"/>
    </location>
</feature>
<protein>
    <submittedName>
        <fullName evidence="7">OmpA domain-containing protein</fullName>
    </submittedName>
</protein>
<dbReference type="SUPFAM" id="SSF103088">
    <property type="entry name" value="OmpA-like"/>
    <property type="match status" value="1"/>
</dbReference>
<keyword evidence="3" id="KW-0998">Cell outer membrane</keyword>
<gene>
    <name evidence="7" type="ORF">ABIV_0103</name>
    <name evidence="8" type="ORF">CRV05_08025</name>
</gene>
<reference evidence="7 9" key="2">
    <citation type="submission" date="2018-07" db="EMBL/GenBank/DDBJ databases">
        <title>Complete genome of the Arcobacter bivalviorum type strain LMG 26154.</title>
        <authorList>
            <person name="Miller W.G."/>
            <person name="Yee E."/>
            <person name="Bono J.L."/>
        </authorList>
    </citation>
    <scope>NUCLEOTIDE SEQUENCE [LARGE SCALE GENOMIC DNA]</scope>
    <source>
        <strain evidence="7 9">LMG 26154</strain>
    </source>
</reference>
<dbReference type="PRINTS" id="PR01021">
    <property type="entry name" value="OMPADOMAIN"/>
</dbReference>
<evidence type="ECO:0000259" key="6">
    <source>
        <dbReference type="PROSITE" id="PS51123"/>
    </source>
</evidence>
<evidence type="ECO:0000256" key="1">
    <source>
        <dbReference type="ARBA" id="ARBA00004442"/>
    </source>
</evidence>
<dbReference type="KEGG" id="hbv:ABIV_0103"/>
<feature type="region of interest" description="Disordered" evidence="5">
    <location>
        <begin position="96"/>
        <end position="115"/>
    </location>
</feature>
<name>A0AAX2A611_9BACT</name>
<organism evidence="8 10">
    <name type="scientific">Halarcobacter bivalviorum</name>
    <dbReference type="NCBI Taxonomy" id="663364"/>
    <lineage>
        <taxon>Bacteria</taxon>
        <taxon>Pseudomonadati</taxon>
        <taxon>Campylobacterota</taxon>
        <taxon>Epsilonproteobacteria</taxon>
        <taxon>Campylobacterales</taxon>
        <taxon>Arcobacteraceae</taxon>
        <taxon>Halarcobacter</taxon>
    </lineage>
</organism>
<evidence type="ECO:0000256" key="4">
    <source>
        <dbReference type="PROSITE-ProRule" id="PRU00473"/>
    </source>
</evidence>